<dbReference type="AlphaFoldDB" id="A0A915L603"/>
<evidence type="ECO:0000313" key="3">
    <source>
        <dbReference type="WBParaSite" id="nRc.2.0.1.t46520-RA"/>
    </source>
</evidence>
<feature type="transmembrane region" description="Helical" evidence="1">
    <location>
        <begin position="36"/>
        <end position="60"/>
    </location>
</feature>
<evidence type="ECO:0000313" key="2">
    <source>
        <dbReference type="Proteomes" id="UP000887565"/>
    </source>
</evidence>
<reference evidence="3" key="1">
    <citation type="submission" date="2022-11" db="UniProtKB">
        <authorList>
            <consortium name="WormBaseParasite"/>
        </authorList>
    </citation>
    <scope>IDENTIFICATION</scope>
</reference>
<dbReference type="Proteomes" id="UP000887565">
    <property type="component" value="Unplaced"/>
</dbReference>
<protein>
    <submittedName>
        <fullName evidence="3">Uncharacterized protein</fullName>
    </submittedName>
</protein>
<evidence type="ECO:0000256" key="1">
    <source>
        <dbReference type="SAM" id="Phobius"/>
    </source>
</evidence>
<keyword evidence="1" id="KW-0472">Membrane</keyword>
<keyword evidence="2" id="KW-1185">Reference proteome</keyword>
<keyword evidence="1" id="KW-1133">Transmembrane helix</keyword>
<accession>A0A915L603</accession>
<sequence>MLGQWQCWEFSVAMLGWWPWWGYADVTHRFKEMPGYFSQMILLARISLLAETHLIVVAYLRREFSKRVKERRREE</sequence>
<name>A0A915L603_ROMCU</name>
<keyword evidence="1" id="KW-0812">Transmembrane</keyword>
<proteinExistence type="predicted"/>
<dbReference type="WBParaSite" id="nRc.2.0.1.t46520-RA">
    <property type="protein sequence ID" value="nRc.2.0.1.t46520-RA"/>
    <property type="gene ID" value="nRc.2.0.1.g46520"/>
</dbReference>
<organism evidence="2 3">
    <name type="scientific">Romanomermis culicivorax</name>
    <name type="common">Nematode worm</name>
    <dbReference type="NCBI Taxonomy" id="13658"/>
    <lineage>
        <taxon>Eukaryota</taxon>
        <taxon>Metazoa</taxon>
        <taxon>Ecdysozoa</taxon>
        <taxon>Nematoda</taxon>
        <taxon>Enoplea</taxon>
        <taxon>Dorylaimia</taxon>
        <taxon>Mermithida</taxon>
        <taxon>Mermithoidea</taxon>
        <taxon>Mermithidae</taxon>
        <taxon>Romanomermis</taxon>
    </lineage>
</organism>
<feature type="transmembrane region" description="Helical" evidence="1">
    <location>
        <begin position="7"/>
        <end position="24"/>
    </location>
</feature>